<comment type="caution">
    <text evidence="8">The sequence shown here is derived from an EMBL/GenBank/DDBJ whole genome shotgun (WGS) entry which is preliminary data.</text>
</comment>
<dbReference type="SUPFAM" id="SSF48576">
    <property type="entry name" value="Terpenoid synthases"/>
    <property type="match status" value="1"/>
</dbReference>
<evidence type="ECO:0000313" key="9">
    <source>
        <dbReference type="Proteomes" id="UP000559027"/>
    </source>
</evidence>
<comment type="similarity">
    <text evidence="2 6">Belongs to the terpene synthase family.</text>
</comment>
<keyword evidence="9" id="KW-1185">Reference proteome</keyword>
<organism evidence="8 9">
    <name type="scientific">Leucocoprinus leucothites</name>
    <dbReference type="NCBI Taxonomy" id="201217"/>
    <lineage>
        <taxon>Eukaryota</taxon>
        <taxon>Fungi</taxon>
        <taxon>Dikarya</taxon>
        <taxon>Basidiomycota</taxon>
        <taxon>Agaricomycotina</taxon>
        <taxon>Agaricomycetes</taxon>
        <taxon>Agaricomycetidae</taxon>
        <taxon>Agaricales</taxon>
        <taxon>Agaricineae</taxon>
        <taxon>Agaricaceae</taxon>
        <taxon>Leucocoprinus</taxon>
    </lineage>
</organism>
<evidence type="ECO:0000313" key="8">
    <source>
        <dbReference type="EMBL" id="KAF5359149.1"/>
    </source>
</evidence>
<dbReference type="Proteomes" id="UP000559027">
    <property type="component" value="Unassembled WGS sequence"/>
</dbReference>
<dbReference type="Pfam" id="PF19086">
    <property type="entry name" value="Terpene_syn_C_2"/>
    <property type="match status" value="1"/>
</dbReference>
<keyword evidence="3 6" id="KW-0479">Metal-binding</keyword>
<dbReference type="SFLD" id="SFLDG01020">
    <property type="entry name" value="Terpene_Cyclase_Like_2"/>
    <property type="match status" value="1"/>
</dbReference>
<keyword evidence="4 6" id="KW-0460">Magnesium</keyword>
<dbReference type="PANTHER" id="PTHR35201:SF4">
    <property type="entry name" value="BETA-PINACENE SYNTHASE-RELATED"/>
    <property type="match status" value="1"/>
</dbReference>
<comment type="cofactor">
    <cofactor evidence="1 6">
        <name>Mg(2+)</name>
        <dbReference type="ChEBI" id="CHEBI:18420"/>
    </cofactor>
</comment>
<reference evidence="8 9" key="1">
    <citation type="journal article" date="2020" name="ISME J.">
        <title>Uncovering the hidden diversity of litter-decomposition mechanisms in mushroom-forming fungi.</title>
        <authorList>
            <person name="Floudas D."/>
            <person name="Bentzer J."/>
            <person name="Ahren D."/>
            <person name="Johansson T."/>
            <person name="Persson P."/>
            <person name="Tunlid A."/>
        </authorList>
    </citation>
    <scope>NUCLEOTIDE SEQUENCE [LARGE SCALE GENOMIC DNA]</scope>
    <source>
        <strain evidence="8 9">CBS 146.42</strain>
    </source>
</reference>
<evidence type="ECO:0000256" key="6">
    <source>
        <dbReference type="RuleBase" id="RU366034"/>
    </source>
</evidence>
<dbReference type="OrthoDB" id="2861623at2759"/>
<evidence type="ECO:0000256" key="2">
    <source>
        <dbReference type="ARBA" id="ARBA00006333"/>
    </source>
</evidence>
<keyword evidence="5 6" id="KW-0456">Lyase</keyword>
<evidence type="ECO:0000256" key="7">
    <source>
        <dbReference type="SAM" id="MobiDB-lite"/>
    </source>
</evidence>
<dbReference type="EMBL" id="JAACJO010000004">
    <property type="protein sequence ID" value="KAF5359149.1"/>
    <property type="molecule type" value="Genomic_DNA"/>
</dbReference>
<accession>A0A8H5G661</accession>
<dbReference type="PANTHER" id="PTHR35201">
    <property type="entry name" value="TERPENE SYNTHASE"/>
    <property type="match status" value="1"/>
</dbReference>
<evidence type="ECO:0000256" key="4">
    <source>
        <dbReference type="ARBA" id="ARBA00022842"/>
    </source>
</evidence>
<proteinExistence type="inferred from homology"/>
<evidence type="ECO:0000256" key="1">
    <source>
        <dbReference type="ARBA" id="ARBA00001946"/>
    </source>
</evidence>
<dbReference type="EC" id="4.2.3.-" evidence="6"/>
<evidence type="ECO:0000256" key="5">
    <source>
        <dbReference type="ARBA" id="ARBA00023239"/>
    </source>
</evidence>
<dbReference type="GO" id="GO:0010333">
    <property type="term" value="F:terpene synthase activity"/>
    <property type="evidence" value="ECO:0007669"/>
    <property type="project" value="InterPro"/>
</dbReference>
<dbReference type="Gene3D" id="1.10.600.10">
    <property type="entry name" value="Farnesyl Diphosphate Synthase"/>
    <property type="match status" value="1"/>
</dbReference>
<dbReference type="GO" id="GO:0008299">
    <property type="term" value="P:isoprenoid biosynthetic process"/>
    <property type="evidence" value="ECO:0007669"/>
    <property type="project" value="UniProtKB-ARBA"/>
</dbReference>
<feature type="region of interest" description="Disordered" evidence="7">
    <location>
        <begin position="383"/>
        <end position="404"/>
    </location>
</feature>
<sequence length="404" mass="46191">MSPPITKLTNGAVAAIIDANNTNGIFSKKLCEDYPMVKDLDPRKGQNTSPLPPFYLLPDLVADCPYLPDRSPHQKTVSPASDEWFLHHAHYDATKTAKLYGLKAGNLTAACYPTADEFHLRAVADYLNWLFNMDDWMDDLGEKATERMKEVCMDAMREPETYVTDKKGGIMTKCYTSRLQKTAGPGCLQRFIDNMSLFFDAVIVQSSDRMNEKTPTLEEYIDVRRDTSGCKPCFQLAEYVGRFDLPQKVVDNERIMRMEQSTNDLVTWSNDIFSYDKEQIRDDTHSMIPVTMIHYGLNLQEAVNFVGQMCSQAIQNFAHDRKCLEEEAEKELGWDKEVIEMVRKYADGLEHWISGSLHWSFETERYFGKRGQEVKKNRIVNLSPKLPKANTATKNDDNSDSLPN</sequence>
<dbReference type="InterPro" id="IPR034686">
    <property type="entry name" value="Terpene_cyclase-like_2"/>
</dbReference>
<dbReference type="GO" id="GO:0046872">
    <property type="term" value="F:metal ion binding"/>
    <property type="evidence" value="ECO:0007669"/>
    <property type="project" value="UniProtKB-KW"/>
</dbReference>
<dbReference type="InterPro" id="IPR008949">
    <property type="entry name" value="Isoprenoid_synthase_dom_sf"/>
</dbReference>
<name>A0A8H5G661_9AGAR</name>
<dbReference type="SFLD" id="SFLDS00005">
    <property type="entry name" value="Isoprenoid_Synthase_Type_I"/>
    <property type="match status" value="1"/>
</dbReference>
<evidence type="ECO:0000256" key="3">
    <source>
        <dbReference type="ARBA" id="ARBA00022723"/>
    </source>
</evidence>
<dbReference type="AlphaFoldDB" id="A0A8H5G661"/>
<protein>
    <recommendedName>
        <fullName evidence="6">Terpene synthase</fullName>
        <ecNumber evidence="6">4.2.3.-</ecNumber>
    </recommendedName>
</protein>
<gene>
    <name evidence="8" type="ORF">D9756_002983</name>
</gene>